<evidence type="ECO:0000256" key="8">
    <source>
        <dbReference type="ARBA" id="ARBA00023295"/>
    </source>
</evidence>
<feature type="chain" id="PRO_5045594299" description="cellulose 1,4-beta-cellobiosidase (non-reducing end)" evidence="10">
    <location>
        <begin position="22"/>
        <end position="459"/>
    </location>
</feature>
<keyword evidence="8" id="KW-0326">Glycosidase</keyword>
<sequence length="459" mass="49814">MNFPRSIAGFALIVLSQVALGQQIGTEISEVHPSLTMQFCTKITEVLDTVDRENDEEVNRCENEESSIVLDADWRAVNAVGTSDACYTNGKWNPEFCSTPEACAKNCGLEGADYKGTHSITTKGKEIKMKLQTPGGVGTRVYMLDASGKKYKQFNLLNKEFTFDVDVSSLPCGSNAALYFTKMDPDGGTSRFPTNRAGAAYGTGYCNAQCPKDVKFINGEANLKQTYGSCCSTVAVWEANSMATSYSTHACSIKDQHRCLTDADCGAANGTMAGMGWCDKPGCGYNQFRMGNTMNYGPGDKFDIDTTKPFTVVTQFLTRDGSDTGELVEIRRIFKQFDKIFEKTPVSPLPELNGASSISDTFCKASKALFGEDLADRGGLKKIGKEMAGGMTLAMSISVDYESNMEWLDSYTGDDPTIPGAKRGPCPKPGGEPDCVFAESPNAAVKFFNLRWGAHWTTI</sequence>
<evidence type="ECO:0000256" key="6">
    <source>
        <dbReference type="ARBA" id="ARBA00023001"/>
    </source>
</evidence>
<reference evidence="11 12" key="1">
    <citation type="submission" date="2021-11" db="EMBL/GenBank/DDBJ databases">
        <authorList>
            <person name="Islam A."/>
            <person name="Islam S."/>
            <person name="Flora M.S."/>
            <person name="Rahman M."/>
            <person name="Ziaur R.M."/>
            <person name="Epstein J.H."/>
            <person name="Hassan M."/>
            <person name="Klassen M."/>
            <person name="Woodard K."/>
            <person name="Webb A."/>
            <person name="Webby R.J."/>
            <person name="El Zowalaty M.E."/>
        </authorList>
    </citation>
    <scope>NUCLEOTIDE SEQUENCE [LARGE SCALE GENOMIC DNA]</scope>
    <source>
        <strain evidence="11">Pbs1</strain>
    </source>
</reference>
<name>A0ABN8DAE4_9STRA</name>
<dbReference type="CDD" id="cd07999">
    <property type="entry name" value="GH7_CBH_EG"/>
    <property type="match status" value="1"/>
</dbReference>
<dbReference type="EC" id="3.2.1.91" evidence="3"/>
<dbReference type="PANTHER" id="PTHR33753">
    <property type="entry name" value="1,4-BETA-D-GLUCAN CELLOBIOHYDROLASE B"/>
    <property type="match status" value="1"/>
</dbReference>
<evidence type="ECO:0000256" key="1">
    <source>
        <dbReference type="ARBA" id="ARBA00001641"/>
    </source>
</evidence>
<dbReference type="InterPro" id="IPR037019">
    <property type="entry name" value="Glyco_hydro_7_sf"/>
</dbReference>
<protein>
    <recommendedName>
        <fullName evidence="3">cellulose 1,4-beta-cellobiosidase (non-reducing end)</fullName>
        <ecNumber evidence="3">3.2.1.91</ecNumber>
    </recommendedName>
</protein>
<evidence type="ECO:0000256" key="9">
    <source>
        <dbReference type="ARBA" id="ARBA00023326"/>
    </source>
</evidence>
<organism evidence="11 12">
    <name type="scientific">Peronospora belbahrii</name>
    <dbReference type="NCBI Taxonomy" id="622444"/>
    <lineage>
        <taxon>Eukaryota</taxon>
        <taxon>Sar</taxon>
        <taxon>Stramenopiles</taxon>
        <taxon>Oomycota</taxon>
        <taxon>Peronosporomycetes</taxon>
        <taxon>Peronosporales</taxon>
        <taxon>Peronosporaceae</taxon>
        <taxon>Peronospora</taxon>
    </lineage>
</organism>
<gene>
    <name evidence="11" type="ORF">PBS001_LOCUS8421</name>
</gene>
<evidence type="ECO:0000313" key="12">
    <source>
        <dbReference type="Proteomes" id="UP001158986"/>
    </source>
</evidence>
<dbReference type="PANTHER" id="PTHR33753:SF2">
    <property type="entry name" value="GLYCOSIDE HYDROLASE FAMILY 7 PROTEIN"/>
    <property type="match status" value="1"/>
</dbReference>
<comment type="catalytic activity">
    <reaction evidence="1">
        <text>Hydrolysis of (1-&gt;4)-beta-D-glucosidic linkages in cellulose and cellotetraose, releasing cellobiose from the non-reducing ends of the chains.</text>
        <dbReference type="EC" id="3.2.1.91"/>
    </reaction>
</comment>
<dbReference type="SUPFAM" id="SSF49899">
    <property type="entry name" value="Concanavalin A-like lectins/glucanases"/>
    <property type="match status" value="1"/>
</dbReference>
<accession>A0ABN8DAE4</accession>
<evidence type="ECO:0000256" key="5">
    <source>
        <dbReference type="ARBA" id="ARBA00022801"/>
    </source>
</evidence>
<comment type="caution">
    <text evidence="11">The sequence shown here is derived from an EMBL/GenBank/DDBJ whole genome shotgun (WGS) entry which is preliminary data.</text>
</comment>
<dbReference type="EMBL" id="CAKLCB010000386">
    <property type="protein sequence ID" value="CAH0521980.1"/>
    <property type="molecule type" value="Genomic_DNA"/>
</dbReference>
<dbReference type="InterPro" id="IPR001722">
    <property type="entry name" value="Glyco_hydro_7"/>
</dbReference>
<dbReference type="Pfam" id="PF00840">
    <property type="entry name" value="Glyco_hydro_7"/>
    <property type="match status" value="1"/>
</dbReference>
<evidence type="ECO:0000256" key="7">
    <source>
        <dbReference type="ARBA" id="ARBA00023277"/>
    </source>
</evidence>
<proteinExistence type="inferred from homology"/>
<dbReference type="Gene3D" id="2.70.100.10">
    <property type="entry name" value="Glycoside hydrolase, family 7, domain"/>
    <property type="match status" value="1"/>
</dbReference>
<keyword evidence="5" id="KW-0378">Hydrolase</keyword>
<evidence type="ECO:0000313" key="11">
    <source>
        <dbReference type="EMBL" id="CAH0521980.1"/>
    </source>
</evidence>
<dbReference type="InterPro" id="IPR013320">
    <property type="entry name" value="ConA-like_dom_sf"/>
</dbReference>
<keyword evidence="9" id="KW-0624">Polysaccharide degradation</keyword>
<keyword evidence="6" id="KW-0136">Cellulose degradation</keyword>
<evidence type="ECO:0000256" key="10">
    <source>
        <dbReference type="SAM" id="SignalP"/>
    </source>
</evidence>
<evidence type="ECO:0000256" key="3">
    <source>
        <dbReference type="ARBA" id="ARBA00012561"/>
    </source>
</evidence>
<keyword evidence="12" id="KW-1185">Reference proteome</keyword>
<evidence type="ECO:0000256" key="2">
    <source>
        <dbReference type="ARBA" id="ARBA00006044"/>
    </source>
</evidence>
<comment type="similarity">
    <text evidence="2">Belongs to the glycosyl hydrolase 7 (cellulase C) family.</text>
</comment>
<feature type="signal peptide" evidence="10">
    <location>
        <begin position="1"/>
        <end position="21"/>
    </location>
</feature>
<dbReference type="Proteomes" id="UP001158986">
    <property type="component" value="Unassembled WGS sequence"/>
</dbReference>
<keyword evidence="7" id="KW-0119">Carbohydrate metabolism</keyword>
<evidence type="ECO:0000256" key="4">
    <source>
        <dbReference type="ARBA" id="ARBA00022729"/>
    </source>
</evidence>
<dbReference type="PRINTS" id="PR00734">
    <property type="entry name" value="GLHYDRLASE7"/>
</dbReference>
<keyword evidence="4 10" id="KW-0732">Signal</keyword>